<evidence type="ECO:0000313" key="2">
    <source>
        <dbReference type="EMBL" id="VDP91761.1"/>
    </source>
</evidence>
<evidence type="ECO:0000313" key="4">
    <source>
        <dbReference type="WBParaSite" id="ECPE_0001453001-mRNA-1"/>
    </source>
</evidence>
<dbReference type="EMBL" id="UZAN01057700">
    <property type="protein sequence ID" value="VDP91761.1"/>
    <property type="molecule type" value="Genomic_DNA"/>
</dbReference>
<dbReference type="AlphaFoldDB" id="A0A183B5K5"/>
<reference evidence="4" key="1">
    <citation type="submission" date="2016-06" db="UniProtKB">
        <authorList>
            <consortium name="WormBaseParasite"/>
        </authorList>
    </citation>
    <scope>IDENTIFICATION</scope>
</reference>
<dbReference type="Gene3D" id="2.30.30.100">
    <property type="match status" value="1"/>
</dbReference>
<proteinExistence type="predicted"/>
<evidence type="ECO:0000259" key="1">
    <source>
        <dbReference type="SMART" id="SM01271"/>
    </source>
</evidence>
<dbReference type="InterPro" id="IPR010920">
    <property type="entry name" value="LSM_dom_sf"/>
</dbReference>
<protein>
    <submittedName>
        <fullName evidence="4">LSM14 domain-containing protein</fullName>
    </submittedName>
</protein>
<feature type="domain" description="Lsm14-like N-terminal" evidence="1">
    <location>
        <begin position="9"/>
        <end position="112"/>
    </location>
</feature>
<dbReference type="Proteomes" id="UP000272942">
    <property type="component" value="Unassembled WGS sequence"/>
</dbReference>
<gene>
    <name evidence="2" type="ORF">ECPE_LOCUS14489</name>
</gene>
<dbReference type="InterPro" id="IPR025609">
    <property type="entry name" value="Lsm14-like_N"/>
</dbReference>
<dbReference type="WBParaSite" id="ECPE_0001453001-mRNA-1">
    <property type="protein sequence ID" value="ECPE_0001453001-mRNA-1"/>
    <property type="gene ID" value="ECPE_0001453001"/>
</dbReference>
<keyword evidence="3" id="KW-1185">Reference proteome</keyword>
<dbReference type="Pfam" id="PF12701">
    <property type="entry name" value="LSM14"/>
    <property type="match status" value="1"/>
</dbReference>
<dbReference type="SMART" id="SM01271">
    <property type="entry name" value="LSM14"/>
    <property type="match status" value="1"/>
</dbReference>
<reference evidence="2 3" key="2">
    <citation type="submission" date="2018-11" db="EMBL/GenBank/DDBJ databases">
        <authorList>
            <consortium name="Pathogen Informatics"/>
        </authorList>
    </citation>
    <scope>NUCLEOTIDE SEQUENCE [LARGE SCALE GENOMIC DNA]</scope>
    <source>
        <strain evidence="2 3">Egypt</strain>
    </source>
</reference>
<evidence type="ECO:0000313" key="3">
    <source>
        <dbReference type="Proteomes" id="UP000272942"/>
    </source>
</evidence>
<sequence length="132" mass="14455">MTSGTEIHPSRLSLGNRVSLITGVQYRYEGVVAAINSIEGTLTLQNVRFWGTENRVPGNAATTAGENKALTVGYMYDAITFWMSNIVQLWLLDDAKSERNDVGDKGVVKAGVPVDSGRGRGRRQRGWVCHCL</sequence>
<organism evidence="4">
    <name type="scientific">Echinostoma caproni</name>
    <dbReference type="NCBI Taxonomy" id="27848"/>
    <lineage>
        <taxon>Eukaryota</taxon>
        <taxon>Metazoa</taxon>
        <taxon>Spiralia</taxon>
        <taxon>Lophotrochozoa</taxon>
        <taxon>Platyhelminthes</taxon>
        <taxon>Trematoda</taxon>
        <taxon>Digenea</taxon>
        <taxon>Plagiorchiida</taxon>
        <taxon>Echinostomata</taxon>
        <taxon>Echinostomatoidea</taxon>
        <taxon>Echinostomatidae</taxon>
        <taxon>Echinostoma</taxon>
    </lineage>
</organism>
<dbReference type="SUPFAM" id="SSF50182">
    <property type="entry name" value="Sm-like ribonucleoproteins"/>
    <property type="match status" value="1"/>
</dbReference>
<accession>A0A183B5K5</accession>
<name>A0A183B5K5_9TREM</name>
<dbReference type="OrthoDB" id="21539at2759"/>